<keyword evidence="2" id="KW-1185">Reference proteome</keyword>
<dbReference type="Proteomes" id="UP001147747">
    <property type="component" value="Unassembled WGS sequence"/>
</dbReference>
<protein>
    <submittedName>
        <fullName evidence="1">Uncharacterized protein</fullName>
    </submittedName>
</protein>
<accession>A0A9W9VP90</accession>
<evidence type="ECO:0000313" key="1">
    <source>
        <dbReference type="EMBL" id="KAJ5386729.1"/>
    </source>
</evidence>
<gene>
    <name evidence="1" type="ORF">N7509_009270</name>
</gene>
<comment type="caution">
    <text evidence="1">The sequence shown here is derived from an EMBL/GenBank/DDBJ whole genome shotgun (WGS) entry which is preliminary data.</text>
</comment>
<reference evidence="1" key="1">
    <citation type="submission" date="2022-12" db="EMBL/GenBank/DDBJ databases">
        <authorList>
            <person name="Petersen C."/>
        </authorList>
    </citation>
    <scope>NUCLEOTIDE SEQUENCE</scope>
    <source>
        <strain evidence="1">IBT 29677</strain>
    </source>
</reference>
<sequence>MDPNLQSVELVSHDEESGEVHRLHGNDYELEATFDIFKGNFRLLEKLRNQEAGRETRHKEAIFLNQSNSSFLNLEGLNDNSLLLSFRPEPAIKAELAKKIRHCQQSHDFIYHIIDSPLCKAILDHGSENCILYLRVPKDCHHGWKTIALVLLTYRKITPKTWYRMVINKSLLDVAGFDWRHICQNLQK</sequence>
<dbReference type="OrthoDB" id="4469984at2759"/>
<dbReference type="AlphaFoldDB" id="A0A9W9VP90"/>
<organism evidence="1 2">
    <name type="scientific">Penicillium cosmopolitanum</name>
    <dbReference type="NCBI Taxonomy" id="1131564"/>
    <lineage>
        <taxon>Eukaryota</taxon>
        <taxon>Fungi</taxon>
        <taxon>Dikarya</taxon>
        <taxon>Ascomycota</taxon>
        <taxon>Pezizomycotina</taxon>
        <taxon>Eurotiomycetes</taxon>
        <taxon>Eurotiomycetidae</taxon>
        <taxon>Eurotiales</taxon>
        <taxon>Aspergillaceae</taxon>
        <taxon>Penicillium</taxon>
    </lineage>
</organism>
<proteinExistence type="predicted"/>
<dbReference type="GeneID" id="81372887"/>
<reference evidence="1" key="2">
    <citation type="journal article" date="2023" name="IMA Fungus">
        <title>Comparative genomic study of the Penicillium genus elucidates a diverse pangenome and 15 lateral gene transfer events.</title>
        <authorList>
            <person name="Petersen C."/>
            <person name="Sorensen T."/>
            <person name="Nielsen M.R."/>
            <person name="Sondergaard T.E."/>
            <person name="Sorensen J.L."/>
            <person name="Fitzpatrick D.A."/>
            <person name="Frisvad J.C."/>
            <person name="Nielsen K.L."/>
        </authorList>
    </citation>
    <scope>NUCLEOTIDE SEQUENCE</scope>
    <source>
        <strain evidence="1">IBT 29677</strain>
    </source>
</reference>
<name>A0A9W9VP90_9EURO</name>
<dbReference type="EMBL" id="JAPZBU010000009">
    <property type="protein sequence ID" value="KAJ5386729.1"/>
    <property type="molecule type" value="Genomic_DNA"/>
</dbReference>
<evidence type="ECO:0000313" key="2">
    <source>
        <dbReference type="Proteomes" id="UP001147747"/>
    </source>
</evidence>
<dbReference type="RefSeq" id="XP_056484527.1">
    <property type="nucleotide sequence ID" value="XM_056633907.1"/>
</dbReference>